<reference evidence="1" key="1">
    <citation type="submission" date="2022-08" db="UniProtKB">
        <authorList>
            <consortium name="EnsemblMetazoa"/>
        </authorList>
    </citation>
    <scope>IDENTIFICATION</scope>
    <source>
        <strain evidence="1">EBRO</strain>
    </source>
</reference>
<sequence>MPYKGSNVAYCKTILRRNKPIVPEVLKYIWVTVKLYYKFKTYQPFLIDMEQEGCQYRSVRSTRSRPHGHGVKGVGAGYTPDGTVLCPITTDNEAAVSERDGLASTERVLAPVLRHCTADYVYDDNRRIAGPTVRPVTMMPWWPFKIAAVSYDSASLRISTEPPELLSCPLLPPKVLRRSLRITPTFFGGTYAPVHRSGGGVR</sequence>
<name>A0A182JKP2_ANOAO</name>
<protein>
    <submittedName>
        <fullName evidence="1">Uncharacterized protein</fullName>
    </submittedName>
</protein>
<dbReference type="EnsemblMetazoa" id="AATE019866-RA">
    <property type="protein sequence ID" value="AATE019866-PA.1"/>
    <property type="gene ID" value="AATE019866"/>
</dbReference>
<dbReference type="VEuPathDB" id="VectorBase:AATE019866"/>
<organism evidence="1">
    <name type="scientific">Anopheles atroparvus</name>
    <name type="common">European mosquito</name>
    <dbReference type="NCBI Taxonomy" id="41427"/>
    <lineage>
        <taxon>Eukaryota</taxon>
        <taxon>Metazoa</taxon>
        <taxon>Ecdysozoa</taxon>
        <taxon>Arthropoda</taxon>
        <taxon>Hexapoda</taxon>
        <taxon>Insecta</taxon>
        <taxon>Pterygota</taxon>
        <taxon>Neoptera</taxon>
        <taxon>Endopterygota</taxon>
        <taxon>Diptera</taxon>
        <taxon>Nematocera</taxon>
        <taxon>Culicoidea</taxon>
        <taxon>Culicidae</taxon>
        <taxon>Anophelinae</taxon>
        <taxon>Anopheles</taxon>
    </lineage>
</organism>
<dbReference type="AlphaFoldDB" id="A0A182JKP2"/>
<evidence type="ECO:0000313" key="1">
    <source>
        <dbReference type="EnsemblMetazoa" id="AATE019866-PA.1"/>
    </source>
</evidence>
<accession>A0A182JKP2</accession>
<proteinExistence type="predicted"/>